<dbReference type="PANTHER" id="PTHR46417:SF1">
    <property type="entry name" value="TRNA (GUANINE-N(1)-)-METHYLTRANSFERASE"/>
    <property type="match status" value="1"/>
</dbReference>
<evidence type="ECO:0000256" key="9">
    <source>
        <dbReference type="ARBA" id="ARBA00022679"/>
    </source>
</evidence>
<dbReference type="InterPro" id="IPR023148">
    <property type="entry name" value="tRNA_m1G_MeTrfase_C_sf"/>
</dbReference>
<keyword evidence="11 14" id="KW-0819">tRNA processing</keyword>
<comment type="subcellular location">
    <subcellularLocation>
        <location evidence="2 14">Cytoplasm</location>
    </subcellularLocation>
</comment>
<dbReference type="EC" id="2.1.1.228" evidence="5 14"/>
<comment type="similarity">
    <text evidence="3 14">Belongs to the RNA methyltransferase TrmD family.</text>
</comment>
<accession>A0A0K2XES6</accession>
<evidence type="ECO:0000256" key="11">
    <source>
        <dbReference type="ARBA" id="ARBA00022694"/>
    </source>
</evidence>
<organism evidence="16 17">
    <name type="scientific">Helicobacter ailurogastricus</name>
    <dbReference type="NCBI Taxonomy" id="1578720"/>
    <lineage>
        <taxon>Bacteria</taxon>
        <taxon>Pseudomonadati</taxon>
        <taxon>Campylobacterota</taxon>
        <taxon>Epsilonproteobacteria</taxon>
        <taxon>Campylobacterales</taxon>
        <taxon>Helicobacteraceae</taxon>
        <taxon>Helicobacter</taxon>
    </lineage>
</organism>
<evidence type="ECO:0000256" key="3">
    <source>
        <dbReference type="ARBA" id="ARBA00007630"/>
    </source>
</evidence>
<evidence type="ECO:0000259" key="15">
    <source>
        <dbReference type="Pfam" id="PF01746"/>
    </source>
</evidence>
<dbReference type="AlphaFoldDB" id="A0A0K2XES6"/>
<dbReference type="InterPro" id="IPR029028">
    <property type="entry name" value="Alpha/beta_knot_MTases"/>
</dbReference>
<evidence type="ECO:0000313" key="17">
    <source>
        <dbReference type="Proteomes" id="UP000045175"/>
    </source>
</evidence>
<keyword evidence="9 14" id="KW-0808">Transferase</keyword>
<dbReference type="Gene3D" id="1.10.1270.20">
    <property type="entry name" value="tRNA(m1g37)methyltransferase, domain 2"/>
    <property type="match status" value="1"/>
</dbReference>
<evidence type="ECO:0000256" key="5">
    <source>
        <dbReference type="ARBA" id="ARBA00012807"/>
    </source>
</evidence>
<evidence type="ECO:0000256" key="10">
    <source>
        <dbReference type="ARBA" id="ARBA00022691"/>
    </source>
</evidence>
<evidence type="ECO:0000313" key="16">
    <source>
        <dbReference type="EMBL" id="CRF43244.1"/>
    </source>
</evidence>
<feature type="domain" description="tRNA methyltransferase TRMD/TRM10-type" evidence="15">
    <location>
        <begin position="1"/>
        <end position="223"/>
    </location>
</feature>
<dbReference type="GO" id="GO:0005829">
    <property type="term" value="C:cytosol"/>
    <property type="evidence" value="ECO:0007669"/>
    <property type="project" value="TreeGrafter"/>
</dbReference>
<evidence type="ECO:0000256" key="12">
    <source>
        <dbReference type="ARBA" id="ARBA00047783"/>
    </source>
</evidence>
<dbReference type="Pfam" id="PF01746">
    <property type="entry name" value="tRNA_m1G_MT"/>
    <property type="match status" value="1"/>
</dbReference>
<dbReference type="InterPro" id="IPR029026">
    <property type="entry name" value="tRNA_m1G_MTases_N"/>
</dbReference>
<evidence type="ECO:0000256" key="14">
    <source>
        <dbReference type="RuleBase" id="RU003464"/>
    </source>
</evidence>
<dbReference type="InterPro" id="IPR016009">
    <property type="entry name" value="tRNA_MeTrfase_TRMD/TRM10"/>
</dbReference>
<keyword evidence="8 14" id="KW-0489">Methyltransferase</keyword>
<comment type="function">
    <text evidence="1 14">Specifically methylates guanosine-37 in various tRNAs.</text>
</comment>
<evidence type="ECO:0000256" key="8">
    <source>
        <dbReference type="ARBA" id="ARBA00022603"/>
    </source>
</evidence>
<comment type="subunit">
    <text evidence="4 14">Homodimer.</text>
</comment>
<protein>
    <recommendedName>
        <fullName evidence="6 14">tRNA (guanine-N(1)-)-methyltransferase</fullName>
        <ecNumber evidence="5 14">2.1.1.228</ecNumber>
    </recommendedName>
</protein>
<evidence type="ECO:0000256" key="6">
    <source>
        <dbReference type="ARBA" id="ARBA00014679"/>
    </source>
</evidence>
<evidence type="ECO:0000256" key="13">
    <source>
        <dbReference type="PIRSR" id="PIRSR000386-1"/>
    </source>
</evidence>
<dbReference type="Gene3D" id="3.40.1280.10">
    <property type="match status" value="1"/>
</dbReference>
<dbReference type="EMBL" id="CDMH01000059">
    <property type="protein sequence ID" value="CRF43244.1"/>
    <property type="molecule type" value="Genomic_DNA"/>
</dbReference>
<keyword evidence="7 14" id="KW-0963">Cytoplasm</keyword>
<dbReference type="RefSeq" id="WP_053941821.1">
    <property type="nucleotide sequence ID" value="NZ_CDMH01000059.1"/>
</dbReference>
<sequence length="244" mass="27246">MRFSVLSLFPNLLSFYFEDSILKRALAQGIFSLDLVDMRPFSPHKFKRADFPLVGGGAGQILDPYMVESALESLESGHVIFLSPVGKPYTQQDAKRLATYRHLILVCGRYDGFDERLIEAHADEVFSVGDFVLTGGELPALCVCDSVARLLKGTLGNAHSLENESFSQNLLEAPNFANTYDLAKKPSCTQLPVISEYSKGNHARIGAIMHDLSIQRTKYFRPPFYCLDRSLQNFCQNNKKGPSK</sequence>
<evidence type="ECO:0000256" key="2">
    <source>
        <dbReference type="ARBA" id="ARBA00004496"/>
    </source>
</evidence>
<evidence type="ECO:0000256" key="1">
    <source>
        <dbReference type="ARBA" id="ARBA00002634"/>
    </source>
</evidence>
<feature type="binding site" evidence="13">
    <location>
        <position position="108"/>
    </location>
    <ligand>
        <name>S-adenosyl-L-methionine</name>
        <dbReference type="ChEBI" id="CHEBI:59789"/>
    </ligand>
</feature>
<evidence type="ECO:0000256" key="7">
    <source>
        <dbReference type="ARBA" id="ARBA00022490"/>
    </source>
</evidence>
<keyword evidence="10 13" id="KW-0949">S-adenosyl-L-methionine</keyword>
<reference evidence="16 17" key="1">
    <citation type="submission" date="2014-12" db="EMBL/GenBank/DDBJ databases">
        <authorList>
            <person name="Jaenicke S."/>
        </authorList>
    </citation>
    <scope>NUCLEOTIDE SEQUENCE [LARGE SCALE GENOMIC DNA]</scope>
    <source>
        <strain evidence="16">ASB13</strain>
    </source>
</reference>
<dbReference type="PIRSF" id="PIRSF000386">
    <property type="entry name" value="tRNA_mtase"/>
    <property type="match status" value="1"/>
</dbReference>
<evidence type="ECO:0000256" key="4">
    <source>
        <dbReference type="ARBA" id="ARBA00011738"/>
    </source>
</evidence>
<dbReference type="SUPFAM" id="SSF75217">
    <property type="entry name" value="alpha/beta knot"/>
    <property type="match status" value="1"/>
</dbReference>
<dbReference type="GO" id="GO:0052906">
    <property type="term" value="F:tRNA (guanine(37)-N1)-methyltransferase activity"/>
    <property type="evidence" value="ECO:0007669"/>
    <property type="project" value="UniProtKB-EC"/>
</dbReference>
<gene>
    <name evidence="16" type="ORF">HAL013_14700</name>
</gene>
<feature type="binding site" evidence="13">
    <location>
        <begin position="128"/>
        <end position="133"/>
    </location>
    <ligand>
        <name>S-adenosyl-L-methionine</name>
        <dbReference type="ChEBI" id="CHEBI:59789"/>
    </ligand>
</feature>
<name>A0A0K2XES6_9HELI</name>
<dbReference type="Proteomes" id="UP000045175">
    <property type="component" value="Unassembled WGS sequence"/>
</dbReference>
<dbReference type="PANTHER" id="PTHR46417">
    <property type="entry name" value="TRNA (GUANINE-N(1)-)-METHYLTRANSFERASE"/>
    <property type="match status" value="1"/>
</dbReference>
<comment type="catalytic activity">
    <reaction evidence="12 14">
        <text>guanosine(37) in tRNA + S-adenosyl-L-methionine = N(1)-methylguanosine(37) in tRNA + S-adenosyl-L-homocysteine + H(+)</text>
        <dbReference type="Rhea" id="RHEA:36899"/>
        <dbReference type="Rhea" id="RHEA-COMP:10145"/>
        <dbReference type="Rhea" id="RHEA-COMP:10147"/>
        <dbReference type="ChEBI" id="CHEBI:15378"/>
        <dbReference type="ChEBI" id="CHEBI:57856"/>
        <dbReference type="ChEBI" id="CHEBI:59789"/>
        <dbReference type="ChEBI" id="CHEBI:73542"/>
        <dbReference type="ChEBI" id="CHEBI:74269"/>
        <dbReference type="EC" id="2.1.1.228"/>
    </reaction>
</comment>
<dbReference type="InterPro" id="IPR002649">
    <property type="entry name" value="tRNA_m1G_MeTrfase_TrmD"/>
</dbReference>
<dbReference type="NCBIfam" id="TIGR00088">
    <property type="entry name" value="trmD"/>
    <property type="match status" value="1"/>
</dbReference>
<proteinExistence type="inferred from homology"/>
<dbReference type="GO" id="GO:0002939">
    <property type="term" value="P:tRNA N1-guanine methylation"/>
    <property type="evidence" value="ECO:0007669"/>
    <property type="project" value="TreeGrafter"/>
</dbReference>
<dbReference type="NCBIfam" id="NF000648">
    <property type="entry name" value="PRK00026.1"/>
    <property type="match status" value="1"/>
</dbReference>